<gene>
    <name evidence="2" type="ORF">GCM10009760_34360</name>
</gene>
<evidence type="ECO:0008006" key="4">
    <source>
        <dbReference type="Google" id="ProtNLM"/>
    </source>
</evidence>
<keyword evidence="3" id="KW-1185">Reference proteome</keyword>
<sequence>MVEAAVETGQSTPMTDEKQTPAHARPALRHWALVAAGCGAVIAGALAVSPAQGSTTANGAAGPVVRPVPDADAPDPAKAELPLDCGPFPVKVALRASASFDGRAVTVAAAHCAADNGTPPDGAYLLGAGPDGRPVVQATLVRPEEGLTLAEMRLRSDGTITGRAKGYSSTDVPHCCPDLTVSLTWTPQHGQWTRTETKTPLTGI</sequence>
<protein>
    <recommendedName>
        <fullName evidence="4">Serine protease</fullName>
    </recommendedName>
</protein>
<evidence type="ECO:0000256" key="1">
    <source>
        <dbReference type="SAM" id="MobiDB-lite"/>
    </source>
</evidence>
<dbReference type="Proteomes" id="UP001422759">
    <property type="component" value="Unassembled WGS sequence"/>
</dbReference>
<name>A0ABP5LJG8_9ACTN</name>
<accession>A0ABP5LJG8</accession>
<evidence type="ECO:0000313" key="2">
    <source>
        <dbReference type="EMBL" id="GAA2145584.1"/>
    </source>
</evidence>
<feature type="region of interest" description="Disordered" evidence="1">
    <location>
        <begin position="1"/>
        <end position="23"/>
    </location>
</feature>
<comment type="caution">
    <text evidence="2">The sequence shown here is derived from an EMBL/GenBank/DDBJ whole genome shotgun (WGS) entry which is preliminary data.</text>
</comment>
<evidence type="ECO:0000313" key="3">
    <source>
        <dbReference type="Proteomes" id="UP001422759"/>
    </source>
</evidence>
<dbReference type="RefSeq" id="WP_344465826.1">
    <property type="nucleotide sequence ID" value="NZ_BAAANT010000018.1"/>
</dbReference>
<dbReference type="EMBL" id="BAAANT010000018">
    <property type="protein sequence ID" value="GAA2145584.1"/>
    <property type="molecule type" value="Genomic_DNA"/>
</dbReference>
<proteinExistence type="predicted"/>
<organism evidence="2 3">
    <name type="scientific">Kitasatospora kazusensis</name>
    <dbReference type="NCBI Taxonomy" id="407974"/>
    <lineage>
        <taxon>Bacteria</taxon>
        <taxon>Bacillati</taxon>
        <taxon>Actinomycetota</taxon>
        <taxon>Actinomycetes</taxon>
        <taxon>Kitasatosporales</taxon>
        <taxon>Streptomycetaceae</taxon>
        <taxon>Kitasatospora</taxon>
    </lineage>
</organism>
<reference evidence="3" key="1">
    <citation type="journal article" date="2019" name="Int. J. Syst. Evol. Microbiol.">
        <title>The Global Catalogue of Microorganisms (GCM) 10K type strain sequencing project: providing services to taxonomists for standard genome sequencing and annotation.</title>
        <authorList>
            <consortium name="The Broad Institute Genomics Platform"/>
            <consortium name="The Broad Institute Genome Sequencing Center for Infectious Disease"/>
            <person name="Wu L."/>
            <person name="Ma J."/>
        </authorList>
    </citation>
    <scope>NUCLEOTIDE SEQUENCE [LARGE SCALE GENOMIC DNA]</scope>
    <source>
        <strain evidence="3">JCM 14560</strain>
    </source>
</reference>